<dbReference type="EMBL" id="SLUI01000009">
    <property type="protein sequence ID" value="TCL36252.1"/>
    <property type="molecule type" value="Genomic_DNA"/>
</dbReference>
<protein>
    <submittedName>
        <fullName evidence="1">Uncharacterized protein</fullName>
    </submittedName>
</protein>
<gene>
    <name evidence="1" type="ORF">EV210_109202</name>
</gene>
<name>A0A4R1PYA6_9FIRM</name>
<dbReference type="Proteomes" id="UP000295063">
    <property type="component" value="Unassembled WGS sequence"/>
</dbReference>
<evidence type="ECO:0000313" key="1">
    <source>
        <dbReference type="EMBL" id="TCL36252.1"/>
    </source>
</evidence>
<keyword evidence="2" id="KW-1185">Reference proteome</keyword>
<sequence length="125" mass="13697">MLKIAHARKIAGLQLPQAVVTVVREAVTVLDAEYGEDRAEDSGYGGYVLVMDSEKDVRSLPNEIRTALPEYIDVFPAPNDEFVSVLVLLGSDFGVVVIMPKQFLSLTSWIVSTEENKGVGNNEEN</sequence>
<proteinExistence type="predicted"/>
<accession>A0A4R1PYA6</accession>
<dbReference type="OrthoDB" id="1955203at2"/>
<evidence type="ECO:0000313" key="2">
    <source>
        <dbReference type="Proteomes" id="UP000295063"/>
    </source>
</evidence>
<dbReference type="RefSeq" id="WP_132082021.1">
    <property type="nucleotide sequence ID" value="NZ_SLUI01000009.1"/>
</dbReference>
<comment type="caution">
    <text evidence="1">The sequence shown here is derived from an EMBL/GenBank/DDBJ whole genome shotgun (WGS) entry which is preliminary data.</text>
</comment>
<reference evidence="1 2" key="1">
    <citation type="submission" date="2019-03" db="EMBL/GenBank/DDBJ databases">
        <title>Genomic Encyclopedia of Type Strains, Phase IV (KMG-IV): sequencing the most valuable type-strain genomes for metagenomic binning, comparative biology and taxonomic classification.</title>
        <authorList>
            <person name="Goeker M."/>
        </authorList>
    </citation>
    <scope>NUCLEOTIDE SEQUENCE [LARGE SCALE GENOMIC DNA]</scope>
    <source>
        <strain evidence="1 2">DSM 15969</strain>
    </source>
</reference>
<organism evidence="1 2">
    <name type="scientific">Anaerospora hongkongensis</name>
    <dbReference type="NCBI Taxonomy" id="244830"/>
    <lineage>
        <taxon>Bacteria</taxon>
        <taxon>Bacillati</taxon>
        <taxon>Bacillota</taxon>
        <taxon>Negativicutes</taxon>
        <taxon>Selenomonadales</taxon>
        <taxon>Sporomusaceae</taxon>
        <taxon>Anaerospora</taxon>
    </lineage>
</organism>
<dbReference type="AlphaFoldDB" id="A0A4R1PYA6"/>